<sequence>MDNGGIAFFNKVPVPANVIRGSGKLTWLSSKAGLIAANRPSQCTVSFQLKDFCDQGVTDLTTVLRPGFLLSFQALPSETNDWIANFVSPLLDPDINAECKDNKEIDLELGDPAAANNTRDPYSMDLETQSVGYLLSLFVQCRMNAIPLSNLHSRISNSGNDELYRYIGSSSLKRRQFIERRSYIFGITENDQVYLQPPEIYSTVCMLAGFLLRRGGAGQSDAIFSFFHSATPISNLMKDSIGMHRGRFVDFFTRHPFVFAPFPAKFYVAVRRNIPYFDYNLFIKKHFPIYSSPSIQKQISYANTSSVALAMQFATNQFGQNVGIGGMEDSLSSGNRTPTATSWLGNETPLSSAATTNPPLSAGLTNSSRPTPLMHTMLSGTNSNEFVHRNEIFSNPSPPLADFKRMMIDVSTQASNDVGIGINPGCVCKCNCGARSNNLRDANGFIPFVNDTPPFSMMSNSPTSDMMPPGFNNDKFFSRPVKTDGTFNAAPGAPVSRTSSSQTPVEEPERVFDPFAFQITPFELKYRSLKL</sequence>
<organism evidence="1 2">
    <name type="scientific">Panagrolaimus sp. JU765</name>
    <dbReference type="NCBI Taxonomy" id="591449"/>
    <lineage>
        <taxon>Eukaryota</taxon>
        <taxon>Metazoa</taxon>
        <taxon>Ecdysozoa</taxon>
        <taxon>Nematoda</taxon>
        <taxon>Chromadorea</taxon>
        <taxon>Rhabditida</taxon>
        <taxon>Tylenchina</taxon>
        <taxon>Panagrolaimomorpha</taxon>
        <taxon>Panagrolaimoidea</taxon>
        <taxon>Panagrolaimidae</taxon>
        <taxon>Panagrolaimus</taxon>
    </lineage>
</organism>
<protein>
    <submittedName>
        <fullName evidence="2">Uncharacterized protein</fullName>
    </submittedName>
</protein>
<reference evidence="2" key="1">
    <citation type="submission" date="2022-11" db="UniProtKB">
        <authorList>
            <consortium name="WormBaseParasite"/>
        </authorList>
    </citation>
    <scope>IDENTIFICATION</scope>
</reference>
<name>A0AC34RJA4_9BILA</name>
<dbReference type="WBParaSite" id="JU765_v2.g7357.t1">
    <property type="protein sequence ID" value="JU765_v2.g7357.t1"/>
    <property type="gene ID" value="JU765_v2.g7357"/>
</dbReference>
<evidence type="ECO:0000313" key="1">
    <source>
        <dbReference type="Proteomes" id="UP000887576"/>
    </source>
</evidence>
<evidence type="ECO:0000313" key="2">
    <source>
        <dbReference type="WBParaSite" id="JU765_v2.g7357.t1"/>
    </source>
</evidence>
<accession>A0AC34RJA4</accession>
<dbReference type="Proteomes" id="UP000887576">
    <property type="component" value="Unplaced"/>
</dbReference>
<proteinExistence type="predicted"/>